<name>A0A1I8G8F5_9PLAT</name>
<reference evidence="11" key="1">
    <citation type="submission" date="2016-11" db="UniProtKB">
        <authorList>
            <consortium name="WormBaseParasite"/>
        </authorList>
    </citation>
    <scope>IDENTIFICATION</scope>
</reference>
<dbReference type="SUPFAM" id="SSF55424">
    <property type="entry name" value="FAD/NAD-linked reductases, dimerisation (C-terminal) domain"/>
    <property type="match status" value="1"/>
</dbReference>
<evidence type="ECO:0000256" key="4">
    <source>
        <dbReference type="ARBA" id="ARBA00022827"/>
    </source>
</evidence>
<dbReference type="GO" id="GO:0005739">
    <property type="term" value="C:mitochondrion"/>
    <property type="evidence" value="ECO:0007669"/>
    <property type="project" value="TreeGrafter"/>
</dbReference>
<dbReference type="Proteomes" id="UP000095280">
    <property type="component" value="Unplaced"/>
</dbReference>
<keyword evidence="10" id="KW-1185">Reference proteome</keyword>
<dbReference type="PANTHER" id="PTHR42737">
    <property type="entry name" value="GLUTATHIONE REDUCTASE"/>
    <property type="match status" value="1"/>
</dbReference>
<evidence type="ECO:0000313" key="10">
    <source>
        <dbReference type="Proteomes" id="UP000095280"/>
    </source>
</evidence>
<evidence type="ECO:0000256" key="7">
    <source>
        <dbReference type="ARBA" id="ARBA00023157"/>
    </source>
</evidence>
<dbReference type="Gene3D" id="3.30.390.30">
    <property type="match status" value="1"/>
</dbReference>
<sequence>MLARIEAKIALAKAFSSRTSGSATFIPAVRSLSSSDSAAAAAAPFDLAVIGGGSGGLACAKEAAELGARVCVFDFVPPSPTRGTSWGLGGTCVNVGCIPKKLMHLAAGVGDTLRHAGAYGWQLDGGAPRHDWEALSGAVKQHVKSLNFGHRSQLMQRNIDYCNMLAKFEGYEGGTPDRPLLALSATNPKTGRSRRVLAANAVVAVGGRPSLPADVPGAAQLGITSDDLFWLPRSPGRTLVVGGGYVALECAGFLAGLGLQAEVMVRTDVCLRGFDRQMANLVVDFMRQHCGVKFHLGCKPMAVTDQSGSASGLRVDWRNADGETNSAAFDSVLFATGRRAVTADLNLDAIGVAVDSAGRVVGGEDGQLEKTSVPGVFAIGDALQNGVELTPVAIRAGKLLARRLFDKTVSAESATAATMDYSNVATTVFTPLEYACVGLSEEAALTKLGPNAVEVYHAVYTPYEFVLPHLDQTQCYIKAICGPSSSGRQPLLGLHVTGPNAGEIVQGFAALLRTGTAAYEDLAGTVGIHPTSAEEITKLWITKKSGLSPMITGC</sequence>
<dbReference type="GO" id="GO:0045454">
    <property type="term" value="P:cell redox homeostasis"/>
    <property type="evidence" value="ECO:0007669"/>
    <property type="project" value="InterPro"/>
</dbReference>
<keyword evidence="3 9" id="KW-0285">Flavoprotein</keyword>
<keyword evidence="6 9" id="KW-0560">Oxidoreductase</keyword>
<protein>
    <submittedName>
        <fullName evidence="11">Thioredoxin reductase</fullName>
    </submittedName>
</protein>
<dbReference type="PRINTS" id="PR00368">
    <property type="entry name" value="FADPNR"/>
</dbReference>
<evidence type="ECO:0000256" key="3">
    <source>
        <dbReference type="ARBA" id="ARBA00022630"/>
    </source>
</evidence>
<dbReference type="InterPro" id="IPR046952">
    <property type="entry name" value="GSHR/TRXR-like"/>
</dbReference>
<dbReference type="GO" id="GO:0004791">
    <property type="term" value="F:thioredoxin-disulfide reductase (NADPH) activity"/>
    <property type="evidence" value="ECO:0007669"/>
    <property type="project" value="InterPro"/>
</dbReference>
<keyword evidence="5" id="KW-0521">NADP</keyword>
<evidence type="ECO:0000256" key="1">
    <source>
        <dbReference type="ARBA" id="ARBA00001974"/>
    </source>
</evidence>
<dbReference type="Pfam" id="PF02852">
    <property type="entry name" value="Pyr_redox_dim"/>
    <property type="match status" value="1"/>
</dbReference>
<dbReference type="GO" id="GO:0005829">
    <property type="term" value="C:cytosol"/>
    <property type="evidence" value="ECO:0007669"/>
    <property type="project" value="TreeGrafter"/>
</dbReference>
<dbReference type="STRING" id="282301.A0A1I8G8F5"/>
<dbReference type="WBParaSite" id="maker-uti_cns_0001163-snap-gene-1.11-mRNA-1">
    <property type="protein sequence ID" value="maker-uti_cns_0001163-snap-gene-1.11-mRNA-1"/>
    <property type="gene ID" value="maker-uti_cns_0001163-snap-gene-1.11"/>
</dbReference>
<dbReference type="InterPro" id="IPR023753">
    <property type="entry name" value="FAD/NAD-binding_dom"/>
</dbReference>
<dbReference type="PROSITE" id="PS00076">
    <property type="entry name" value="PYRIDINE_REDOX_1"/>
    <property type="match status" value="1"/>
</dbReference>
<dbReference type="InterPro" id="IPR004099">
    <property type="entry name" value="Pyr_nucl-diS_OxRdtase_dimer"/>
</dbReference>
<dbReference type="InterPro" id="IPR012999">
    <property type="entry name" value="Pyr_OxRdtase_I_AS"/>
</dbReference>
<dbReference type="GO" id="GO:0050660">
    <property type="term" value="F:flavin adenine dinucleotide binding"/>
    <property type="evidence" value="ECO:0007669"/>
    <property type="project" value="InterPro"/>
</dbReference>
<dbReference type="FunFam" id="3.50.50.60:FF:000012">
    <property type="entry name" value="Thioredoxin reductase 1, cytoplasmic"/>
    <property type="match status" value="1"/>
</dbReference>
<keyword evidence="4 9" id="KW-0274">FAD</keyword>
<comment type="cofactor">
    <cofactor evidence="1">
        <name>FAD</name>
        <dbReference type="ChEBI" id="CHEBI:57692"/>
    </cofactor>
</comment>
<dbReference type="AlphaFoldDB" id="A0A1I8G8F5"/>
<dbReference type="InterPro" id="IPR036188">
    <property type="entry name" value="FAD/NAD-bd_sf"/>
</dbReference>
<dbReference type="InterPro" id="IPR016156">
    <property type="entry name" value="FAD/NAD-linked_Rdtase_dimer_sf"/>
</dbReference>
<organism evidence="10 11">
    <name type="scientific">Macrostomum lignano</name>
    <dbReference type="NCBI Taxonomy" id="282301"/>
    <lineage>
        <taxon>Eukaryota</taxon>
        <taxon>Metazoa</taxon>
        <taxon>Spiralia</taxon>
        <taxon>Lophotrochozoa</taxon>
        <taxon>Platyhelminthes</taxon>
        <taxon>Rhabditophora</taxon>
        <taxon>Macrostomorpha</taxon>
        <taxon>Macrostomida</taxon>
        <taxon>Macrostomidae</taxon>
        <taxon>Macrostomum</taxon>
    </lineage>
</organism>
<dbReference type="NCBIfam" id="TIGR01438">
    <property type="entry name" value="TGR"/>
    <property type="match status" value="1"/>
</dbReference>
<dbReference type="Pfam" id="PF07992">
    <property type="entry name" value="Pyr_redox_2"/>
    <property type="match status" value="1"/>
</dbReference>
<keyword evidence="8 9" id="KW-0676">Redox-active center</keyword>
<evidence type="ECO:0000256" key="9">
    <source>
        <dbReference type="RuleBase" id="RU003691"/>
    </source>
</evidence>
<evidence type="ECO:0000256" key="8">
    <source>
        <dbReference type="ARBA" id="ARBA00023284"/>
    </source>
</evidence>
<evidence type="ECO:0000313" key="11">
    <source>
        <dbReference type="WBParaSite" id="maker-uti_cns_0001163-snap-gene-1.11-mRNA-1"/>
    </source>
</evidence>
<evidence type="ECO:0000256" key="5">
    <source>
        <dbReference type="ARBA" id="ARBA00022857"/>
    </source>
</evidence>
<dbReference type="GO" id="GO:0034599">
    <property type="term" value="P:cellular response to oxidative stress"/>
    <property type="evidence" value="ECO:0007669"/>
    <property type="project" value="TreeGrafter"/>
</dbReference>
<evidence type="ECO:0000256" key="6">
    <source>
        <dbReference type="ARBA" id="ARBA00023002"/>
    </source>
</evidence>
<dbReference type="Gene3D" id="3.50.50.60">
    <property type="entry name" value="FAD/NAD(P)-binding domain"/>
    <property type="match status" value="2"/>
</dbReference>
<dbReference type="PRINTS" id="PR00411">
    <property type="entry name" value="PNDRDTASEI"/>
</dbReference>
<comment type="similarity">
    <text evidence="2 9">Belongs to the class-I pyridine nucleotide-disulfide oxidoreductase family.</text>
</comment>
<dbReference type="SUPFAM" id="SSF51905">
    <property type="entry name" value="FAD/NAD(P)-binding domain"/>
    <property type="match status" value="1"/>
</dbReference>
<dbReference type="PANTHER" id="PTHR42737:SF7">
    <property type="entry name" value="THIOREDOXIN-DISULFIDE REDUCTASE"/>
    <property type="match status" value="1"/>
</dbReference>
<dbReference type="GO" id="GO:0004362">
    <property type="term" value="F:glutathione-disulfide reductase (NADPH) activity"/>
    <property type="evidence" value="ECO:0007669"/>
    <property type="project" value="TreeGrafter"/>
</dbReference>
<accession>A0A1I8G8F5</accession>
<evidence type="ECO:0000256" key="2">
    <source>
        <dbReference type="ARBA" id="ARBA00007532"/>
    </source>
</evidence>
<keyword evidence="7" id="KW-1015">Disulfide bond</keyword>
<dbReference type="GO" id="GO:0006749">
    <property type="term" value="P:glutathione metabolic process"/>
    <property type="evidence" value="ECO:0007669"/>
    <property type="project" value="TreeGrafter"/>
</dbReference>
<dbReference type="OrthoDB" id="5956163at2759"/>
<dbReference type="InterPro" id="IPR006338">
    <property type="entry name" value="Thioredoxin/glutathione_Rdtase"/>
</dbReference>
<proteinExistence type="inferred from homology"/>